<feature type="region of interest" description="Disordered" evidence="1">
    <location>
        <begin position="85"/>
        <end position="120"/>
    </location>
</feature>
<feature type="compositionally biased region" description="Low complexity" evidence="1">
    <location>
        <begin position="96"/>
        <end position="105"/>
    </location>
</feature>
<proteinExistence type="predicted"/>
<protein>
    <submittedName>
        <fullName evidence="2">Uncharacterized protein</fullName>
    </submittedName>
</protein>
<organism evidence="2 3">
    <name type="scientific">Castanea mollissima</name>
    <name type="common">Chinese chestnut</name>
    <dbReference type="NCBI Taxonomy" id="60419"/>
    <lineage>
        <taxon>Eukaryota</taxon>
        <taxon>Viridiplantae</taxon>
        <taxon>Streptophyta</taxon>
        <taxon>Embryophyta</taxon>
        <taxon>Tracheophyta</taxon>
        <taxon>Spermatophyta</taxon>
        <taxon>Magnoliopsida</taxon>
        <taxon>eudicotyledons</taxon>
        <taxon>Gunneridae</taxon>
        <taxon>Pentapetalae</taxon>
        <taxon>rosids</taxon>
        <taxon>fabids</taxon>
        <taxon>Fagales</taxon>
        <taxon>Fagaceae</taxon>
        <taxon>Castanea</taxon>
    </lineage>
</organism>
<dbReference type="AlphaFoldDB" id="A0A8J4S2I2"/>
<dbReference type="Proteomes" id="UP000737018">
    <property type="component" value="Unassembled WGS sequence"/>
</dbReference>
<feature type="region of interest" description="Disordered" evidence="1">
    <location>
        <begin position="34"/>
        <end position="53"/>
    </location>
</feature>
<feature type="compositionally biased region" description="Polar residues" evidence="1">
    <location>
        <begin position="106"/>
        <end position="120"/>
    </location>
</feature>
<name>A0A8J4S2I2_9ROSI</name>
<keyword evidence="3" id="KW-1185">Reference proteome</keyword>
<evidence type="ECO:0000313" key="2">
    <source>
        <dbReference type="EMBL" id="KAF3975293.1"/>
    </source>
</evidence>
<comment type="caution">
    <text evidence="2">The sequence shown here is derived from an EMBL/GenBank/DDBJ whole genome shotgun (WGS) entry which is preliminary data.</text>
</comment>
<evidence type="ECO:0000313" key="3">
    <source>
        <dbReference type="Proteomes" id="UP000737018"/>
    </source>
</evidence>
<reference evidence="2" key="1">
    <citation type="submission" date="2020-03" db="EMBL/GenBank/DDBJ databases">
        <title>Castanea mollissima Vanexum genome sequencing.</title>
        <authorList>
            <person name="Staton M."/>
        </authorList>
    </citation>
    <scope>NUCLEOTIDE SEQUENCE</scope>
    <source>
        <tissue evidence="2">Leaf</tissue>
    </source>
</reference>
<evidence type="ECO:0000256" key="1">
    <source>
        <dbReference type="SAM" id="MobiDB-lite"/>
    </source>
</evidence>
<sequence length="120" mass="12947">MDPPTSPNPQIPSIIQSCRCKSTISSLLLSTFSNTNTTNEATPINSSTKKKNNFTSTTFRGLGCTVSASQQVSVPAVIQWSADWEAKKSRKKKKNPTPNSTPATPISSHPFQTQSQPTPP</sequence>
<accession>A0A8J4S2I2</accession>
<gene>
    <name evidence="2" type="ORF">CMV_001453</name>
</gene>
<dbReference type="EMBL" id="JRKL02000090">
    <property type="protein sequence ID" value="KAF3975293.1"/>
    <property type="molecule type" value="Genomic_DNA"/>
</dbReference>